<proteinExistence type="predicted"/>
<evidence type="ECO:0000256" key="1">
    <source>
        <dbReference type="ARBA" id="ARBA00022679"/>
    </source>
</evidence>
<dbReference type="AlphaFoldDB" id="A0AAU1U6W0"/>
<protein>
    <submittedName>
        <fullName evidence="2">Sugar phosphotransferase</fullName>
    </submittedName>
</protein>
<dbReference type="PANTHER" id="PTHR24045:SF0">
    <property type="entry name" value="N-ACETYLGLUCOSAMINE-1-PHOSPHOTRANSFERASE SUBUNITS ALPHA_BETA"/>
    <property type="match status" value="1"/>
</dbReference>
<sequence>MSDSTSMSSAAHVYQRIVPQPVRSVAAHSVPPRVRRKVKGGLARTLNRREARLHRRALRRVRRSDAISVSERRVAAPDGRLGHVHTGVTADLARRLDHDLVTYALDAAGIPWFTVPALDDRRVCIAVEQRDKGQVRRVLRALLEEHTGYVVSVSPSANDTATVPGSHIKAWKNYGKAKIVRLTWLRTDPTQNLWVGDDQGVEIEFWTVNDELADERLVGPRPNRVQRVVPRDALGIEIAFDRLCAYSDIDGDAEPTITLEDFDIPRLEEITFPVDAVVLWQHPTPWGEELLRATLRSLHQYAPWIDLVHVVAQAPPPHWLRADERLTVVPAGAGATSQLHRLPDVAETFLLMRPGALLGRPVRPFDYFTPHRETRPRKGLWTAEESFQQWPRAALGATGRAVSHGYAPGPQPHSCQALGRLAGVGMLLVPGPDDQRVPTLPGTHPGDGLAHHFAHCSGLADPSGEATVALHAALPHIGRRLERLLVRRDTQQMHFFGLGSDDALAHGGTDAVIRFLHRYFPVPSPFEHGGPDDPDDHT</sequence>
<dbReference type="InterPro" id="IPR047141">
    <property type="entry name" value="Stealth"/>
</dbReference>
<keyword evidence="1" id="KW-0808">Transferase</keyword>
<gene>
    <name evidence="2" type="ORF">OHU69_16355</name>
</gene>
<dbReference type="GO" id="GO:0016740">
    <property type="term" value="F:transferase activity"/>
    <property type="evidence" value="ECO:0007669"/>
    <property type="project" value="UniProtKB-KW"/>
</dbReference>
<accession>A0AAU1U6W0</accession>
<dbReference type="PANTHER" id="PTHR24045">
    <property type="match status" value="1"/>
</dbReference>
<organism evidence="2">
    <name type="scientific">Streptomyces sp. NBC_00119</name>
    <dbReference type="NCBI Taxonomy" id="2975659"/>
    <lineage>
        <taxon>Bacteria</taxon>
        <taxon>Bacillati</taxon>
        <taxon>Actinomycetota</taxon>
        <taxon>Actinomycetes</taxon>
        <taxon>Kitasatosporales</taxon>
        <taxon>Streptomycetaceae</taxon>
        <taxon>Streptomyces</taxon>
    </lineage>
</organism>
<evidence type="ECO:0000313" key="2">
    <source>
        <dbReference type="EMBL" id="WTS12467.1"/>
    </source>
</evidence>
<reference evidence="2" key="1">
    <citation type="submission" date="2022-10" db="EMBL/GenBank/DDBJ databases">
        <title>The complete genomes of actinobacterial strains from the NBC collection.</title>
        <authorList>
            <person name="Joergensen T.S."/>
            <person name="Alvarez Arevalo M."/>
            <person name="Sterndorff E.B."/>
            <person name="Faurdal D."/>
            <person name="Vuksanovic O."/>
            <person name="Mourched A.-S."/>
            <person name="Charusanti P."/>
            <person name="Shaw S."/>
            <person name="Blin K."/>
            <person name="Weber T."/>
        </authorList>
    </citation>
    <scope>NUCLEOTIDE SEQUENCE</scope>
    <source>
        <strain evidence="2">NBC_00119</strain>
    </source>
</reference>
<name>A0AAU1U6W0_9ACTN</name>
<dbReference type="EMBL" id="CP108195">
    <property type="protein sequence ID" value="WTS12467.1"/>
    <property type="molecule type" value="Genomic_DNA"/>
</dbReference>